<dbReference type="eggNOG" id="ENOG502RW27">
    <property type="taxonomic scope" value="Eukaryota"/>
</dbReference>
<dbReference type="Proteomes" id="UP000019373">
    <property type="component" value="Unassembled WGS sequence"/>
</dbReference>
<dbReference type="SUPFAM" id="SSF56281">
    <property type="entry name" value="Metallo-hydrolase/oxidoreductase"/>
    <property type="match status" value="1"/>
</dbReference>
<dbReference type="OrthoDB" id="332863at2759"/>
<dbReference type="HOGENOM" id="CLU_051050_0_1_1"/>
<dbReference type="PANTHER" id="PTHR43546">
    <property type="entry name" value="UPF0173 METAL-DEPENDENT HYDROLASE MJ1163-RELATED"/>
    <property type="match status" value="1"/>
</dbReference>
<dbReference type="InterPro" id="IPR050114">
    <property type="entry name" value="UPF0173_UPF0282_UlaG_hydrolase"/>
</dbReference>
<feature type="domain" description="Metallo-beta-lactamase" evidence="2">
    <location>
        <begin position="85"/>
        <end position="299"/>
    </location>
</feature>
<dbReference type="EMBL" id="KE721515">
    <property type="protein sequence ID" value="ERF68532.1"/>
    <property type="molecule type" value="Genomic_DNA"/>
</dbReference>
<gene>
    <name evidence="3" type="ORF">EPUS_04630</name>
</gene>
<organism evidence="3 4">
    <name type="scientific">Endocarpon pusillum (strain Z07020 / HMAS-L-300199)</name>
    <name type="common">Lichen-forming fungus</name>
    <dbReference type="NCBI Taxonomy" id="1263415"/>
    <lineage>
        <taxon>Eukaryota</taxon>
        <taxon>Fungi</taxon>
        <taxon>Dikarya</taxon>
        <taxon>Ascomycota</taxon>
        <taxon>Pezizomycotina</taxon>
        <taxon>Eurotiomycetes</taxon>
        <taxon>Chaetothyriomycetidae</taxon>
        <taxon>Verrucariales</taxon>
        <taxon>Verrucariaceae</taxon>
        <taxon>Endocarpon</taxon>
    </lineage>
</organism>
<keyword evidence="4" id="KW-1185">Reference proteome</keyword>
<protein>
    <recommendedName>
        <fullName evidence="2">Metallo-beta-lactamase domain-containing protein</fullName>
    </recommendedName>
</protein>
<evidence type="ECO:0000313" key="4">
    <source>
        <dbReference type="Proteomes" id="UP000019373"/>
    </source>
</evidence>
<evidence type="ECO:0000259" key="2">
    <source>
        <dbReference type="Pfam" id="PF12706"/>
    </source>
</evidence>
<name>U1FUP6_ENDPU</name>
<feature type="compositionally biased region" description="Basic and acidic residues" evidence="1">
    <location>
        <begin position="1"/>
        <end position="19"/>
    </location>
</feature>
<dbReference type="Gene3D" id="3.60.15.10">
    <property type="entry name" value="Ribonuclease Z/Hydroxyacylglutathione hydrolase-like"/>
    <property type="match status" value="1"/>
</dbReference>
<reference evidence="4" key="1">
    <citation type="journal article" date="2014" name="BMC Genomics">
        <title>Genome characteristics reveal the impact of lichenization on lichen-forming fungus Endocarpon pusillum Hedwig (Verrucariales, Ascomycota).</title>
        <authorList>
            <person name="Wang Y.-Y."/>
            <person name="Liu B."/>
            <person name="Zhang X.-Y."/>
            <person name="Zhou Q.-M."/>
            <person name="Zhang T."/>
            <person name="Li H."/>
            <person name="Yu Y.-F."/>
            <person name="Zhang X.-L."/>
            <person name="Hao X.-Y."/>
            <person name="Wang M."/>
            <person name="Wang L."/>
            <person name="Wei J.-C."/>
        </authorList>
    </citation>
    <scope>NUCLEOTIDE SEQUENCE [LARGE SCALE GENOMIC DNA]</scope>
    <source>
        <strain evidence="4">Z07020 / HMAS-L-300199</strain>
    </source>
</reference>
<feature type="region of interest" description="Disordered" evidence="1">
    <location>
        <begin position="1"/>
        <end position="24"/>
    </location>
</feature>
<dbReference type="InterPro" id="IPR036866">
    <property type="entry name" value="RibonucZ/Hydroxyglut_hydro"/>
</dbReference>
<dbReference type="GeneID" id="19239585"/>
<dbReference type="Pfam" id="PF12706">
    <property type="entry name" value="Lactamase_B_2"/>
    <property type="match status" value="1"/>
</dbReference>
<dbReference type="AlphaFoldDB" id="U1FUP6"/>
<evidence type="ECO:0000313" key="3">
    <source>
        <dbReference type="EMBL" id="ERF68532.1"/>
    </source>
</evidence>
<dbReference type="RefSeq" id="XP_007805758.1">
    <property type="nucleotide sequence ID" value="XM_007807567.1"/>
</dbReference>
<dbReference type="PANTHER" id="PTHR43546:SF7">
    <property type="entry name" value="METALLO-BETA-LACTAMASE DOMAIN-CONTAINING PROTEIN"/>
    <property type="match status" value="1"/>
</dbReference>
<proteinExistence type="predicted"/>
<accession>U1FUP6</accession>
<evidence type="ECO:0000256" key="1">
    <source>
        <dbReference type="SAM" id="MobiDB-lite"/>
    </source>
</evidence>
<dbReference type="OMA" id="DCILLSH"/>
<dbReference type="InterPro" id="IPR001279">
    <property type="entry name" value="Metallo-B-lactamas"/>
</dbReference>
<sequence length="340" mass="37456">MKHLEIKPGEKPPTRDFPTEKGFSNANLQPAEVKVHPSGSGDENASIFFVGTATTILEWEGIRVMTDPNFLHAGDHVHLGPGVTGTRKTNPAIDLHDLPNIDLVLLSHYHADHFDQKVEESLRRDLPIITTPHAASHLKGKGEGEAFTEVYDLDFYNNMLVDVKKDGAQPGKSPAIKVTGMPGKHVPSGVLGSLNDLVNAVPPTNGWMVELGYNTSGGSDDSFKCGYRIYISGDTLMVDELKEIPERYKGQNIDLMLIHLGGTTVPSPSVPLLMITMDAKQGLELVRLINPDLTIPIHYDDYDVFLSPLSDFKKAMEDAGLSSKVVYLDRKDQYKFQVKQ</sequence>